<comment type="similarity">
    <text evidence="2 9">Belongs to the cytochrome P450 family.</text>
</comment>
<dbReference type="PRINTS" id="PR00463">
    <property type="entry name" value="EP450I"/>
</dbReference>
<reference evidence="10" key="1">
    <citation type="submission" date="2020-10" db="EMBL/GenBank/DDBJ databases">
        <authorList>
            <person name="Kikuchi T."/>
        </authorList>
    </citation>
    <scope>NUCLEOTIDE SEQUENCE</scope>
    <source>
        <strain evidence="10">NKZ352</strain>
    </source>
</reference>
<dbReference type="PRINTS" id="PR00385">
    <property type="entry name" value="P450"/>
</dbReference>
<dbReference type="Gene3D" id="1.10.630.10">
    <property type="entry name" value="Cytochrome P450"/>
    <property type="match status" value="1"/>
</dbReference>
<evidence type="ECO:0000256" key="3">
    <source>
        <dbReference type="ARBA" id="ARBA00022617"/>
    </source>
</evidence>
<protein>
    <recommendedName>
        <fullName evidence="12">Cytochrome P450</fullName>
    </recommendedName>
</protein>
<dbReference type="GO" id="GO:0005506">
    <property type="term" value="F:iron ion binding"/>
    <property type="evidence" value="ECO:0007669"/>
    <property type="project" value="InterPro"/>
</dbReference>
<evidence type="ECO:0000313" key="11">
    <source>
        <dbReference type="Proteomes" id="UP000835052"/>
    </source>
</evidence>
<dbReference type="PROSITE" id="PS00086">
    <property type="entry name" value="CYTOCHROME_P450"/>
    <property type="match status" value="1"/>
</dbReference>
<proteinExistence type="inferred from homology"/>
<dbReference type="GO" id="GO:0016705">
    <property type="term" value="F:oxidoreductase activity, acting on paired donors, with incorporation or reduction of molecular oxygen"/>
    <property type="evidence" value="ECO:0007669"/>
    <property type="project" value="InterPro"/>
</dbReference>
<dbReference type="SUPFAM" id="SSF48264">
    <property type="entry name" value="Cytochrome P450"/>
    <property type="match status" value="1"/>
</dbReference>
<dbReference type="AlphaFoldDB" id="A0A8S1HA97"/>
<keyword evidence="11" id="KW-1185">Reference proteome</keyword>
<evidence type="ECO:0000256" key="8">
    <source>
        <dbReference type="PIRSR" id="PIRSR602401-1"/>
    </source>
</evidence>
<organism evidence="10 11">
    <name type="scientific">Caenorhabditis auriculariae</name>
    <dbReference type="NCBI Taxonomy" id="2777116"/>
    <lineage>
        <taxon>Eukaryota</taxon>
        <taxon>Metazoa</taxon>
        <taxon>Ecdysozoa</taxon>
        <taxon>Nematoda</taxon>
        <taxon>Chromadorea</taxon>
        <taxon>Rhabditida</taxon>
        <taxon>Rhabditina</taxon>
        <taxon>Rhabditomorpha</taxon>
        <taxon>Rhabditoidea</taxon>
        <taxon>Rhabditidae</taxon>
        <taxon>Peloderinae</taxon>
        <taxon>Caenorhabditis</taxon>
    </lineage>
</organism>
<dbReference type="EMBL" id="CAJGYM010000025">
    <property type="protein sequence ID" value="CAD6192052.1"/>
    <property type="molecule type" value="Genomic_DNA"/>
</dbReference>
<dbReference type="InterPro" id="IPR036396">
    <property type="entry name" value="Cyt_P450_sf"/>
</dbReference>
<keyword evidence="6 8" id="KW-0408">Iron</keyword>
<dbReference type="PANTHER" id="PTHR24292:SF102">
    <property type="entry name" value="CYTOCHROME P450 FAMILY-RELATED"/>
    <property type="match status" value="1"/>
</dbReference>
<dbReference type="Pfam" id="PF00067">
    <property type="entry name" value="p450"/>
    <property type="match status" value="1"/>
</dbReference>
<evidence type="ECO:0000256" key="6">
    <source>
        <dbReference type="ARBA" id="ARBA00023004"/>
    </source>
</evidence>
<evidence type="ECO:0000256" key="1">
    <source>
        <dbReference type="ARBA" id="ARBA00001971"/>
    </source>
</evidence>
<gene>
    <name evidence="10" type="ORF">CAUJ_LOCUS7971</name>
</gene>
<evidence type="ECO:0000256" key="9">
    <source>
        <dbReference type="RuleBase" id="RU000461"/>
    </source>
</evidence>
<evidence type="ECO:0000256" key="7">
    <source>
        <dbReference type="ARBA" id="ARBA00023033"/>
    </source>
</evidence>
<accession>A0A8S1HA97</accession>
<evidence type="ECO:0000256" key="4">
    <source>
        <dbReference type="ARBA" id="ARBA00022723"/>
    </source>
</evidence>
<dbReference type="PANTHER" id="PTHR24292">
    <property type="entry name" value="CYTOCHROME P450"/>
    <property type="match status" value="1"/>
</dbReference>
<dbReference type="GO" id="GO:0020037">
    <property type="term" value="F:heme binding"/>
    <property type="evidence" value="ECO:0007669"/>
    <property type="project" value="InterPro"/>
</dbReference>
<dbReference type="CDD" id="cd11055">
    <property type="entry name" value="CYP3A-like"/>
    <property type="match status" value="1"/>
</dbReference>
<dbReference type="InterPro" id="IPR017972">
    <property type="entry name" value="Cyt_P450_CS"/>
</dbReference>
<dbReference type="OrthoDB" id="2789670at2759"/>
<comment type="caution">
    <text evidence="10">The sequence shown here is derived from an EMBL/GenBank/DDBJ whole genome shotgun (WGS) entry which is preliminary data.</text>
</comment>
<evidence type="ECO:0000256" key="5">
    <source>
        <dbReference type="ARBA" id="ARBA00023002"/>
    </source>
</evidence>
<evidence type="ECO:0000313" key="10">
    <source>
        <dbReference type="EMBL" id="CAD6192052.1"/>
    </source>
</evidence>
<name>A0A8S1HA97_9PELO</name>
<keyword evidence="3 8" id="KW-0349">Heme</keyword>
<dbReference type="FunFam" id="1.10.630.10:FF:000182">
    <property type="entry name" value="Cytochrome P450 3A4"/>
    <property type="match status" value="1"/>
</dbReference>
<keyword evidence="5 9" id="KW-0560">Oxidoreductase</keyword>
<dbReference type="InterPro" id="IPR002401">
    <property type="entry name" value="Cyt_P450_E_grp-I"/>
</dbReference>
<keyword evidence="4 8" id="KW-0479">Metal-binding</keyword>
<keyword evidence="7 9" id="KW-0503">Monooxygenase</keyword>
<dbReference type="Proteomes" id="UP000835052">
    <property type="component" value="Unassembled WGS sequence"/>
</dbReference>
<sequence>MLTRSQREALAISRAARCDIGNYVGFYLWQWTYWWRRGVTGPWSYPVIGNSWTLLDLENPTPLQLREWSKKYGKVYGIQEGVRNVLVLSDPAMVQEVFVKQFDNFHGRKTNPLLFNSQNAPRIHVFNAEGNRWKRLRTISSPTFTNNNLKKIRQTVEDSALELLQHIEKHSNEPINFLSYFQEFTMDVIGRIAMGQTETKMFHNPLLEPLKKFFTGNERWKMVLLASAVPSAAKYIRSALLAFPAIAGNNFASLMKACETAVFDRIKLREKDAEKGIEPGEPTDFIDLFLDARADVHFEDNADFEKQSLKVLRQLTTDEIIAQCFVFLVAGFDTTALSLSYAAYLLATHPEAQKKLQKEIDDVLTTPSISFEELGNLKYMDAVIKETLRLYPLAALANSRRCMNPTILGGIPIEKDTFIWLDTWSIHRDTSVWGENAKDFVPERWLDAEVKNNAWIPFGHGPRQCIGMRLALMEEKLLLSHILRRYDLCVGAKTEIPLELYGTATIQPRSVHLYVKSR</sequence>
<feature type="binding site" description="axial binding residue" evidence="8">
    <location>
        <position position="465"/>
    </location>
    <ligand>
        <name>heme</name>
        <dbReference type="ChEBI" id="CHEBI:30413"/>
    </ligand>
    <ligandPart>
        <name>Fe</name>
        <dbReference type="ChEBI" id="CHEBI:18248"/>
    </ligandPart>
</feature>
<evidence type="ECO:0008006" key="12">
    <source>
        <dbReference type="Google" id="ProtNLM"/>
    </source>
</evidence>
<dbReference type="InterPro" id="IPR050476">
    <property type="entry name" value="Insect_CytP450_Detox"/>
</dbReference>
<comment type="cofactor">
    <cofactor evidence="1 8">
        <name>heme</name>
        <dbReference type="ChEBI" id="CHEBI:30413"/>
    </cofactor>
</comment>
<evidence type="ECO:0000256" key="2">
    <source>
        <dbReference type="ARBA" id="ARBA00010617"/>
    </source>
</evidence>
<dbReference type="GO" id="GO:0004497">
    <property type="term" value="F:monooxygenase activity"/>
    <property type="evidence" value="ECO:0007669"/>
    <property type="project" value="UniProtKB-KW"/>
</dbReference>
<dbReference type="InterPro" id="IPR001128">
    <property type="entry name" value="Cyt_P450"/>
</dbReference>